<organism evidence="1 2">
    <name type="scientific">Lysobacter gummosus</name>
    <dbReference type="NCBI Taxonomy" id="262324"/>
    <lineage>
        <taxon>Bacteria</taxon>
        <taxon>Pseudomonadati</taxon>
        <taxon>Pseudomonadota</taxon>
        <taxon>Gammaproteobacteria</taxon>
        <taxon>Lysobacterales</taxon>
        <taxon>Lysobacteraceae</taxon>
        <taxon>Lysobacter</taxon>
    </lineage>
</organism>
<dbReference type="EMBL" id="CP093547">
    <property type="protein sequence ID" value="UNP28546.1"/>
    <property type="molecule type" value="Genomic_DNA"/>
</dbReference>
<reference evidence="1 2" key="1">
    <citation type="submission" date="2022-03" db="EMBL/GenBank/DDBJ databases">
        <title>Complete genome sequence of Lysobacter capsici VKM B-2533 and Lysobacter gummosus 10.1.1, promising sources of lytic agents.</title>
        <authorList>
            <person name="Tarlachkov S.V."/>
            <person name="Kudryakova I.V."/>
            <person name="Afoshin A.S."/>
            <person name="Leontyevskaya E.A."/>
            <person name="Leontyevskaya N.V."/>
        </authorList>
    </citation>
    <scope>NUCLEOTIDE SEQUENCE [LARGE SCALE GENOMIC DNA]</scope>
    <source>
        <strain evidence="1 2">10.1.1</strain>
    </source>
</reference>
<sequence>MQSDDPEDHYPLYPRGMLRRAGLLDAQSLAARLPDWAEEELQAAFWPAYGSIRRTEIDGERSFSIDGGERTLQVNGLPIFISEDRWSFDVVAGPKLLDQLVAAMRPLRKPPPG</sequence>
<accession>A0ABY3X7J5</accession>
<gene>
    <name evidence="1" type="ORF">MOV92_18970</name>
</gene>
<proteinExistence type="predicted"/>
<protein>
    <submittedName>
        <fullName evidence="1">Uncharacterized protein</fullName>
    </submittedName>
</protein>
<dbReference type="RefSeq" id="WP_057944123.1">
    <property type="nucleotide sequence ID" value="NZ_CP011131.1"/>
</dbReference>
<name>A0ABY3X7J5_9GAMM</name>
<evidence type="ECO:0000313" key="2">
    <source>
        <dbReference type="Proteomes" id="UP000829194"/>
    </source>
</evidence>
<keyword evidence="2" id="KW-1185">Reference proteome</keyword>
<dbReference type="Proteomes" id="UP000829194">
    <property type="component" value="Chromosome"/>
</dbReference>
<evidence type="ECO:0000313" key="1">
    <source>
        <dbReference type="EMBL" id="UNP28546.1"/>
    </source>
</evidence>